<accession>A0ABW8J8J1</accession>
<dbReference type="EMBL" id="JADIKK010000008">
    <property type="protein sequence ID" value="MFK2878387.1"/>
    <property type="molecule type" value="Genomic_DNA"/>
</dbReference>
<organism evidence="1 2">
    <name type="scientific">Rhodanobacter hydrolyticus</name>
    <dbReference type="NCBI Taxonomy" id="2250595"/>
    <lineage>
        <taxon>Bacteria</taxon>
        <taxon>Pseudomonadati</taxon>
        <taxon>Pseudomonadota</taxon>
        <taxon>Gammaproteobacteria</taxon>
        <taxon>Lysobacterales</taxon>
        <taxon>Rhodanobacteraceae</taxon>
        <taxon>Rhodanobacter</taxon>
    </lineage>
</organism>
<protein>
    <submittedName>
        <fullName evidence="1">Uncharacterized protein</fullName>
    </submittedName>
</protein>
<comment type="caution">
    <text evidence="1">The sequence shown here is derived from an EMBL/GenBank/DDBJ whole genome shotgun (WGS) entry which is preliminary data.</text>
</comment>
<name>A0ABW8J8J1_9GAMM</name>
<keyword evidence="2" id="KW-1185">Reference proteome</keyword>
<reference evidence="1 2" key="1">
    <citation type="submission" date="2020-10" db="EMBL/GenBank/DDBJ databases">
        <title>Phylogeny of dyella-like bacteria.</title>
        <authorList>
            <person name="Fu J."/>
        </authorList>
    </citation>
    <scope>NUCLEOTIDE SEQUENCE [LARGE SCALE GENOMIC DNA]</scope>
    <source>
        <strain evidence="1 2">KACC 19113</strain>
    </source>
</reference>
<evidence type="ECO:0000313" key="1">
    <source>
        <dbReference type="EMBL" id="MFK2878387.1"/>
    </source>
</evidence>
<evidence type="ECO:0000313" key="2">
    <source>
        <dbReference type="Proteomes" id="UP001620339"/>
    </source>
</evidence>
<proteinExistence type="predicted"/>
<dbReference type="Proteomes" id="UP001620339">
    <property type="component" value="Unassembled WGS sequence"/>
</dbReference>
<dbReference type="RefSeq" id="WP_404615056.1">
    <property type="nucleotide sequence ID" value="NZ_JADIKK010000008.1"/>
</dbReference>
<gene>
    <name evidence="1" type="ORF">ISP25_15030</name>
</gene>
<sequence length="46" mass="4848">MSDPVTMTVLPNLRLAGMAAPSHLVVLVERLAVAERLVNVYGKSAG</sequence>